<keyword evidence="1" id="KW-0732">Signal</keyword>
<evidence type="ECO:0008006" key="4">
    <source>
        <dbReference type="Google" id="ProtNLM"/>
    </source>
</evidence>
<reference evidence="2" key="1">
    <citation type="journal article" date="2023" name="G3 (Bethesda)">
        <title>A reference genome for the long-term kleptoplast-retaining sea slug Elysia crispata morphotype clarki.</title>
        <authorList>
            <person name="Eastman K.E."/>
            <person name="Pendleton A.L."/>
            <person name="Shaikh M.A."/>
            <person name="Suttiyut T."/>
            <person name="Ogas R."/>
            <person name="Tomko P."/>
            <person name="Gavelis G."/>
            <person name="Widhalm J.R."/>
            <person name="Wisecaver J.H."/>
        </authorList>
    </citation>
    <scope>NUCLEOTIDE SEQUENCE</scope>
    <source>
        <strain evidence="2">ECLA1</strain>
    </source>
</reference>
<sequence length="80" mass="8638">MMLKLFVLFFLFGLSAVAAKCDDAVRGCADLYFGSTATSNAAFNIGSSMMLVTPVDCSGKRLIASLQDAHLQLLTRNWCV</sequence>
<accession>A0AAE1B813</accession>
<proteinExistence type="predicted"/>
<dbReference type="Proteomes" id="UP001283361">
    <property type="component" value="Unassembled WGS sequence"/>
</dbReference>
<name>A0AAE1B813_9GAST</name>
<feature type="signal peptide" evidence="1">
    <location>
        <begin position="1"/>
        <end position="19"/>
    </location>
</feature>
<organism evidence="2 3">
    <name type="scientific">Elysia crispata</name>
    <name type="common">lettuce slug</name>
    <dbReference type="NCBI Taxonomy" id="231223"/>
    <lineage>
        <taxon>Eukaryota</taxon>
        <taxon>Metazoa</taxon>
        <taxon>Spiralia</taxon>
        <taxon>Lophotrochozoa</taxon>
        <taxon>Mollusca</taxon>
        <taxon>Gastropoda</taxon>
        <taxon>Heterobranchia</taxon>
        <taxon>Euthyneura</taxon>
        <taxon>Panpulmonata</taxon>
        <taxon>Sacoglossa</taxon>
        <taxon>Placobranchoidea</taxon>
        <taxon>Plakobranchidae</taxon>
        <taxon>Elysia</taxon>
    </lineage>
</organism>
<keyword evidence="3" id="KW-1185">Reference proteome</keyword>
<comment type="caution">
    <text evidence="2">The sequence shown here is derived from an EMBL/GenBank/DDBJ whole genome shotgun (WGS) entry which is preliminary data.</text>
</comment>
<protein>
    <recommendedName>
        <fullName evidence="4">Secreted protein</fullName>
    </recommendedName>
</protein>
<dbReference type="EMBL" id="JAWDGP010000340">
    <property type="protein sequence ID" value="KAK3801307.1"/>
    <property type="molecule type" value="Genomic_DNA"/>
</dbReference>
<gene>
    <name evidence="2" type="ORF">RRG08_023580</name>
</gene>
<feature type="chain" id="PRO_5042102715" description="Secreted protein" evidence="1">
    <location>
        <begin position="20"/>
        <end position="80"/>
    </location>
</feature>
<evidence type="ECO:0000313" key="3">
    <source>
        <dbReference type="Proteomes" id="UP001283361"/>
    </source>
</evidence>
<dbReference type="AlphaFoldDB" id="A0AAE1B813"/>
<evidence type="ECO:0000256" key="1">
    <source>
        <dbReference type="SAM" id="SignalP"/>
    </source>
</evidence>
<evidence type="ECO:0000313" key="2">
    <source>
        <dbReference type="EMBL" id="KAK3801307.1"/>
    </source>
</evidence>